<proteinExistence type="predicted"/>
<dbReference type="EMBL" id="CAJVRM010000439">
    <property type="protein sequence ID" value="CAG8981024.1"/>
    <property type="molecule type" value="Genomic_DNA"/>
</dbReference>
<evidence type="ECO:0000313" key="1">
    <source>
        <dbReference type="EMBL" id="CAG8981024.1"/>
    </source>
</evidence>
<accession>A0A9N9LYY1</accession>
<dbReference type="Proteomes" id="UP000701801">
    <property type="component" value="Unassembled WGS sequence"/>
</dbReference>
<dbReference type="AlphaFoldDB" id="A0A9N9LYY1"/>
<organism evidence="1 2">
    <name type="scientific">Hymenoscyphus albidus</name>
    <dbReference type="NCBI Taxonomy" id="595503"/>
    <lineage>
        <taxon>Eukaryota</taxon>
        <taxon>Fungi</taxon>
        <taxon>Dikarya</taxon>
        <taxon>Ascomycota</taxon>
        <taxon>Pezizomycotina</taxon>
        <taxon>Leotiomycetes</taxon>
        <taxon>Helotiales</taxon>
        <taxon>Helotiaceae</taxon>
        <taxon>Hymenoscyphus</taxon>
    </lineage>
</organism>
<gene>
    <name evidence="1" type="ORF">HYALB_00013283</name>
</gene>
<evidence type="ECO:0000313" key="2">
    <source>
        <dbReference type="Proteomes" id="UP000701801"/>
    </source>
</evidence>
<comment type="caution">
    <text evidence="1">The sequence shown here is derived from an EMBL/GenBank/DDBJ whole genome shotgun (WGS) entry which is preliminary data.</text>
</comment>
<name>A0A9N9LYY1_9HELO</name>
<reference evidence="1" key="1">
    <citation type="submission" date="2021-07" db="EMBL/GenBank/DDBJ databases">
        <authorList>
            <person name="Durling M."/>
        </authorList>
    </citation>
    <scope>NUCLEOTIDE SEQUENCE</scope>
</reference>
<protein>
    <submittedName>
        <fullName evidence="1">Uncharacterized protein</fullName>
    </submittedName>
</protein>
<sequence length="66" mass="6934">MSTTTSSNGYAPLSMAELLNAAALDPPPGVTPHFTTHSDEQIGFMGMVVVGKFVFKAGAGVHQWNL</sequence>
<keyword evidence="2" id="KW-1185">Reference proteome</keyword>